<accession>A0A3E1R7L9</accession>
<dbReference type="Gene3D" id="1.10.287.130">
    <property type="match status" value="1"/>
</dbReference>
<dbReference type="PANTHER" id="PTHR45436:SF14">
    <property type="entry name" value="SENSOR PROTEIN QSEC"/>
    <property type="match status" value="1"/>
</dbReference>
<dbReference type="RefSeq" id="WP_117179655.1">
    <property type="nucleotide sequence ID" value="NZ_QFZK01000017.1"/>
</dbReference>
<evidence type="ECO:0000256" key="5">
    <source>
        <dbReference type="ARBA" id="ARBA00022679"/>
    </source>
</evidence>
<dbReference type="GO" id="GO:0000155">
    <property type="term" value="F:phosphorelay sensor kinase activity"/>
    <property type="evidence" value="ECO:0007669"/>
    <property type="project" value="InterPro"/>
</dbReference>
<proteinExistence type="predicted"/>
<dbReference type="EMBL" id="QFZK01000017">
    <property type="protein sequence ID" value="RFO95356.1"/>
    <property type="molecule type" value="Genomic_DNA"/>
</dbReference>
<evidence type="ECO:0000313" key="15">
    <source>
        <dbReference type="EMBL" id="RFO95356.1"/>
    </source>
</evidence>
<dbReference type="InterPro" id="IPR003660">
    <property type="entry name" value="HAMP_dom"/>
</dbReference>
<dbReference type="PANTHER" id="PTHR45436">
    <property type="entry name" value="SENSOR HISTIDINE KINASE YKOH"/>
    <property type="match status" value="1"/>
</dbReference>
<evidence type="ECO:0000259" key="14">
    <source>
        <dbReference type="PROSITE" id="PS50885"/>
    </source>
</evidence>
<dbReference type="InterPro" id="IPR036890">
    <property type="entry name" value="HATPase_C_sf"/>
</dbReference>
<dbReference type="InterPro" id="IPR050428">
    <property type="entry name" value="TCS_sensor_his_kinase"/>
</dbReference>
<dbReference type="Gene3D" id="3.30.565.10">
    <property type="entry name" value="Histidine kinase-like ATPase, C-terminal domain"/>
    <property type="match status" value="1"/>
</dbReference>
<dbReference type="SUPFAM" id="SSF47384">
    <property type="entry name" value="Homodimeric domain of signal transducing histidine kinase"/>
    <property type="match status" value="1"/>
</dbReference>
<evidence type="ECO:0000259" key="13">
    <source>
        <dbReference type="PROSITE" id="PS50109"/>
    </source>
</evidence>
<evidence type="ECO:0000256" key="12">
    <source>
        <dbReference type="SAM" id="Phobius"/>
    </source>
</evidence>
<evidence type="ECO:0000256" key="6">
    <source>
        <dbReference type="ARBA" id="ARBA00022692"/>
    </source>
</evidence>
<protein>
    <recommendedName>
        <fullName evidence="3">histidine kinase</fullName>
        <ecNumber evidence="3">2.7.13.3</ecNumber>
    </recommendedName>
</protein>
<keyword evidence="8 15" id="KW-0418">Kinase</keyword>
<feature type="domain" description="HAMP" evidence="14">
    <location>
        <begin position="173"/>
        <end position="225"/>
    </location>
</feature>
<dbReference type="InterPro" id="IPR003661">
    <property type="entry name" value="HisK_dim/P_dom"/>
</dbReference>
<dbReference type="SMART" id="SM00388">
    <property type="entry name" value="HisKA"/>
    <property type="match status" value="1"/>
</dbReference>
<feature type="transmembrane region" description="Helical" evidence="12">
    <location>
        <begin position="144"/>
        <end position="170"/>
    </location>
</feature>
<comment type="catalytic activity">
    <reaction evidence="1">
        <text>ATP + protein L-histidine = ADP + protein N-phospho-L-histidine.</text>
        <dbReference type="EC" id="2.7.13.3"/>
    </reaction>
</comment>
<evidence type="ECO:0000256" key="10">
    <source>
        <dbReference type="ARBA" id="ARBA00022989"/>
    </source>
</evidence>
<name>A0A3E1R7L9_9BURK</name>
<dbReference type="Pfam" id="PF02518">
    <property type="entry name" value="HATPase_c"/>
    <property type="match status" value="1"/>
</dbReference>
<evidence type="ECO:0000256" key="9">
    <source>
        <dbReference type="ARBA" id="ARBA00022840"/>
    </source>
</evidence>
<keyword evidence="11" id="KW-0902">Two-component regulatory system</keyword>
<keyword evidence="12" id="KW-0472">Membrane</keyword>
<feature type="transmembrane region" description="Helical" evidence="12">
    <location>
        <begin position="14"/>
        <end position="35"/>
    </location>
</feature>
<keyword evidence="4" id="KW-0597">Phosphoprotein</keyword>
<gene>
    <name evidence="15" type="ORF">DIC66_18510</name>
</gene>
<keyword evidence="7" id="KW-0547">Nucleotide-binding</keyword>
<evidence type="ECO:0000256" key="2">
    <source>
        <dbReference type="ARBA" id="ARBA00004141"/>
    </source>
</evidence>
<keyword evidence="10 12" id="KW-1133">Transmembrane helix</keyword>
<evidence type="ECO:0000256" key="3">
    <source>
        <dbReference type="ARBA" id="ARBA00012438"/>
    </source>
</evidence>
<dbReference type="GO" id="GO:0005524">
    <property type="term" value="F:ATP binding"/>
    <property type="evidence" value="ECO:0007669"/>
    <property type="project" value="UniProtKB-KW"/>
</dbReference>
<dbReference type="EC" id="2.7.13.3" evidence="3"/>
<dbReference type="PROSITE" id="PS50109">
    <property type="entry name" value="HIS_KIN"/>
    <property type="match status" value="1"/>
</dbReference>
<keyword evidence="5" id="KW-0808">Transferase</keyword>
<dbReference type="CDD" id="cd00082">
    <property type="entry name" value="HisKA"/>
    <property type="match status" value="1"/>
</dbReference>
<evidence type="ECO:0000313" key="16">
    <source>
        <dbReference type="Proteomes" id="UP000260665"/>
    </source>
</evidence>
<evidence type="ECO:0000256" key="4">
    <source>
        <dbReference type="ARBA" id="ARBA00022553"/>
    </source>
</evidence>
<evidence type="ECO:0000256" key="7">
    <source>
        <dbReference type="ARBA" id="ARBA00022741"/>
    </source>
</evidence>
<comment type="caution">
    <text evidence="15">The sequence shown here is derived from an EMBL/GenBank/DDBJ whole genome shotgun (WGS) entry which is preliminary data.</text>
</comment>
<dbReference type="SUPFAM" id="SSF55874">
    <property type="entry name" value="ATPase domain of HSP90 chaperone/DNA topoisomerase II/histidine kinase"/>
    <property type="match status" value="1"/>
</dbReference>
<dbReference type="InterPro" id="IPR003594">
    <property type="entry name" value="HATPase_dom"/>
</dbReference>
<dbReference type="PROSITE" id="PS50885">
    <property type="entry name" value="HAMP"/>
    <property type="match status" value="1"/>
</dbReference>
<evidence type="ECO:0000256" key="11">
    <source>
        <dbReference type="ARBA" id="ARBA00023012"/>
    </source>
</evidence>
<comment type="subcellular location">
    <subcellularLocation>
        <location evidence="2">Membrane</location>
        <topology evidence="2">Multi-pass membrane protein</topology>
    </subcellularLocation>
</comment>
<evidence type="ECO:0000256" key="1">
    <source>
        <dbReference type="ARBA" id="ARBA00000085"/>
    </source>
</evidence>
<feature type="domain" description="Histidine kinase" evidence="13">
    <location>
        <begin position="233"/>
        <end position="446"/>
    </location>
</feature>
<keyword evidence="9" id="KW-0067">ATP-binding</keyword>
<reference evidence="15 16" key="1">
    <citation type="submission" date="2018-05" db="EMBL/GenBank/DDBJ databases">
        <title>Rhodoferax soyangensis sp.nov., isolated from an oligotrophic freshwater lake.</title>
        <authorList>
            <person name="Park M."/>
        </authorList>
    </citation>
    <scope>NUCLEOTIDE SEQUENCE [LARGE SCALE GENOMIC DNA]</scope>
    <source>
        <strain evidence="15 16">IMCC26218</strain>
    </source>
</reference>
<keyword evidence="16" id="KW-1185">Reference proteome</keyword>
<keyword evidence="6 12" id="KW-0812">Transmembrane</keyword>
<dbReference type="Gene3D" id="1.20.5.1040">
    <property type="entry name" value="Sensor protein qsec"/>
    <property type="match status" value="1"/>
</dbReference>
<dbReference type="Pfam" id="PF00512">
    <property type="entry name" value="HisKA"/>
    <property type="match status" value="1"/>
</dbReference>
<dbReference type="AlphaFoldDB" id="A0A3E1R7L9"/>
<dbReference type="GO" id="GO:0005886">
    <property type="term" value="C:plasma membrane"/>
    <property type="evidence" value="ECO:0007669"/>
    <property type="project" value="TreeGrafter"/>
</dbReference>
<dbReference type="InterPro" id="IPR036097">
    <property type="entry name" value="HisK_dim/P_sf"/>
</dbReference>
<dbReference type="Proteomes" id="UP000260665">
    <property type="component" value="Unassembled WGS sequence"/>
</dbReference>
<dbReference type="OrthoDB" id="8554694at2"/>
<sequence length="449" mass="48500">MTAQPRRFSLQTRLLLLVLGFATTVWLCAAAFTWIDAQGELDELLDGHLAQAASLLMVQADGDLDDIFDTPVLHKYAPQVAFQVFLGNQLMTHSNNAGVEPLSGQMNGFSNVQRGGVLWRVVTIHNAKLNLTVLVGEKLESRRAIMWALMRSLVGPLLIALPLFGMGLWWSIRRGLAPLRTLRETLETRAPLAAQPVELVGMPRELQPLVQTLNDLLARIDRMVQIERRFTADAAHELRTPIAAIRAQAQVAMGAGDDVAERTHALQTTLAGCDRASRLVDQLLTLARLETAPAVQADAVDLRAVVRRVAAELAPAALARQQDIVVHAEGPCPVAANELLLGVLVRNLVDNGLRYSPAGAQVEVTVDLDDAGPVLTVQDSGRGMSEAEIAHLGERFFRVLGTEQPGSGLGWSIVRRLLDVFGAQVAIGRSAALGGLAVTVRWPAVPPKP</sequence>
<organism evidence="15 16">
    <name type="scientific">Rhodoferax lacus</name>
    <dbReference type="NCBI Taxonomy" id="2184758"/>
    <lineage>
        <taxon>Bacteria</taxon>
        <taxon>Pseudomonadati</taxon>
        <taxon>Pseudomonadota</taxon>
        <taxon>Betaproteobacteria</taxon>
        <taxon>Burkholderiales</taxon>
        <taxon>Comamonadaceae</taxon>
        <taxon>Rhodoferax</taxon>
    </lineage>
</organism>
<dbReference type="InterPro" id="IPR005467">
    <property type="entry name" value="His_kinase_dom"/>
</dbReference>
<evidence type="ECO:0000256" key="8">
    <source>
        <dbReference type="ARBA" id="ARBA00022777"/>
    </source>
</evidence>
<dbReference type="SMART" id="SM00387">
    <property type="entry name" value="HATPase_c"/>
    <property type="match status" value="1"/>
</dbReference>